<protein>
    <recommendedName>
        <fullName evidence="3">Ig-like domain-containing protein</fullName>
    </recommendedName>
</protein>
<dbReference type="EMBL" id="JAHQIW010004377">
    <property type="protein sequence ID" value="KAJ1362120.1"/>
    <property type="molecule type" value="Genomic_DNA"/>
</dbReference>
<name>A0AAD5MP25_PARTN</name>
<keyword evidence="2" id="KW-1185">Reference proteome</keyword>
<comment type="caution">
    <text evidence="1">The sequence shown here is derived from an EMBL/GenBank/DDBJ whole genome shotgun (WGS) entry which is preliminary data.</text>
</comment>
<organism evidence="1 2">
    <name type="scientific">Parelaphostrongylus tenuis</name>
    <name type="common">Meningeal worm</name>
    <dbReference type="NCBI Taxonomy" id="148309"/>
    <lineage>
        <taxon>Eukaryota</taxon>
        <taxon>Metazoa</taxon>
        <taxon>Ecdysozoa</taxon>
        <taxon>Nematoda</taxon>
        <taxon>Chromadorea</taxon>
        <taxon>Rhabditida</taxon>
        <taxon>Rhabditina</taxon>
        <taxon>Rhabditomorpha</taxon>
        <taxon>Strongyloidea</taxon>
        <taxon>Metastrongylidae</taxon>
        <taxon>Parelaphostrongylus</taxon>
    </lineage>
</organism>
<evidence type="ECO:0008006" key="3">
    <source>
        <dbReference type="Google" id="ProtNLM"/>
    </source>
</evidence>
<dbReference type="Gene3D" id="2.60.40.10">
    <property type="entry name" value="Immunoglobulins"/>
    <property type="match status" value="1"/>
</dbReference>
<dbReference type="SUPFAM" id="SSF48726">
    <property type="entry name" value="Immunoglobulin"/>
    <property type="match status" value="1"/>
</dbReference>
<dbReference type="InterPro" id="IPR036179">
    <property type="entry name" value="Ig-like_dom_sf"/>
</dbReference>
<evidence type="ECO:0000313" key="1">
    <source>
        <dbReference type="EMBL" id="KAJ1362120.1"/>
    </source>
</evidence>
<dbReference type="AlphaFoldDB" id="A0AAD5MP25"/>
<dbReference type="InterPro" id="IPR013783">
    <property type="entry name" value="Ig-like_fold"/>
</dbReference>
<evidence type="ECO:0000313" key="2">
    <source>
        <dbReference type="Proteomes" id="UP001196413"/>
    </source>
</evidence>
<accession>A0AAD5MP25</accession>
<sequence>MRINRGGRLELRCPARGNPLVQTLYASQLDQMPDPIIDQPYNTTVRVRHTAQFLCKAKSTQSPLIKWLKEIEDPMAIRHRDPNETVVNASGINLLVLKQTQVESVSRGADRLYTNRLVIPTVDKLSHVYLPSRDELYAKKIF</sequence>
<gene>
    <name evidence="1" type="ORF">KIN20_021545</name>
</gene>
<dbReference type="Proteomes" id="UP001196413">
    <property type="component" value="Unassembled WGS sequence"/>
</dbReference>
<proteinExistence type="predicted"/>
<reference evidence="1" key="1">
    <citation type="submission" date="2021-06" db="EMBL/GenBank/DDBJ databases">
        <title>Parelaphostrongylus tenuis whole genome reference sequence.</title>
        <authorList>
            <person name="Garwood T.J."/>
            <person name="Larsen P.A."/>
            <person name="Fountain-Jones N.M."/>
            <person name="Garbe J.R."/>
            <person name="Macchietto M.G."/>
            <person name="Kania S.A."/>
            <person name="Gerhold R.W."/>
            <person name="Richards J.E."/>
            <person name="Wolf T.M."/>
        </authorList>
    </citation>
    <scope>NUCLEOTIDE SEQUENCE</scope>
    <source>
        <strain evidence="1">MNPRO001-30</strain>
        <tissue evidence="1">Meninges</tissue>
    </source>
</reference>